<reference evidence="2" key="1">
    <citation type="journal article" date="2022" name="Mol. Ecol. Resour.">
        <title>The genomes of chicory, endive, great burdock and yacon provide insights into Asteraceae palaeo-polyploidization history and plant inulin production.</title>
        <authorList>
            <person name="Fan W."/>
            <person name="Wang S."/>
            <person name="Wang H."/>
            <person name="Wang A."/>
            <person name="Jiang F."/>
            <person name="Liu H."/>
            <person name="Zhao H."/>
            <person name="Xu D."/>
            <person name="Zhang Y."/>
        </authorList>
    </citation>
    <scope>NUCLEOTIDE SEQUENCE [LARGE SCALE GENOMIC DNA]</scope>
    <source>
        <strain evidence="2">cv. Punajuju</strain>
    </source>
</reference>
<organism evidence="1 2">
    <name type="scientific">Cichorium intybus</name>
    <name type="common">Chicory</name>
    <dbReference type="NCBI Taxonomy" id="13427"/>
    <lineage>
        <taxon>Eukaryota</taxon>
        <taxon>Viridiplantae</taxon>
        <taxon>Streptophyta</taxon>
        <taxon>Embryophyta</taxon>
        <taxon>Tracheophyta</taxon>
        <taxon>Spermatophyta</taxon>
        <taxon>Magnoliopsida</taxon>
        <taxon>eudicotyledons</taxon>
        <taxon>Gunneridae</taxon>
        <taxon>Pentapetalae</taxon>
        <taxon>asterids</taxon>
        <taxon>campanulids</taxon>
        <taxon>Asterales</taxon>
        <taxon>Asteraceae</taxon>
        <taxon>Cichorioideae</taxon>
        <taxon>Cichorieae</taxon>
        <taxon>Cichoriinae</taxon>
        <taxon>Cichorium</taxon>
    </lineage>
</organism>
<proteinExistence type="predicted"/>
<protein>
    <submittedName>
        <fullName evidence="1">Uncharacterized protein</fullName>
    </submittedName>
</protein>
<name>A0ACB9DXZ3_CICIN</name>
<evidence type="ECO:0000313" key="1">
    <source>
        <dbReference type="EMBL" id="KAI3751568.1"/>
    </source>
</evidence>
<reference evidence="1 2" key="2">
    <citation type="journal article" date="2022" name="Mol. Ecol. Resour.">
        <title>The genomes of chicory, endive, great burdock and yacon provide insights into Asteraceae paleo-polyploidization history and plant inulin production.</title>
        <authorList>
            <person name="Fan W."/>
            <person name="Wang S."/>
            <person name="Wang H."/>
            <person name="Wang A."/>
            <person name="Jiang F."/>
            <person name="Liu H."/>
            <person name="Zhao H."/>
            <person name="Xu D."/>
            <person name="Zhang Y."/>
        </authorList>
    </citation>
    <scope>NUCLEOTIDE SEQUENCE [LARGE SCALE GENOMIC DNA]</scope>
    <source>
        <strain evidence="2">cv. Punajuju</strain>
        <tissue evidence="1">Leaves</tissue>
    </source>
</reference>
<dbReference type="EMBL" id="CM042012">
    <property type="protein sequence ID" value="KAI3751568.1"/>
    <property type="molecule type" value="Genomic_DNA"/>
</dbReference>
<evidence type="ECO:0000313" key="2">
    <source>
        <dbReference type="Proteomes" id="UP001055811"/>
    </source>
</evidence>
<keyword evidence="2" id="KW-1185">Reference proteome</keyword>
<accession>A0ACB9DXZ3</accession>
<gene>
    <name evidence="1" type="ORF">L2E82_22657</name>
</gene>
<sequence length="88" mass="9717">MPLSSNSSSISITFNTITQDLVNSSSLLPSFCYSKHIAAVPFFTALSPAKFFPLISFPAASNHSKKDHKSFCPLKKHDIHRPHNPMTT</sequence>
<dbReference type="Proteomes" id="UP001055811">
    <property type="component" value="Linkage Group LG04"/>
</dbReference>
<comment type="caution">
    <text evidence="1">The sequence shown here is derived from an EMBL/GenBank/DDBJ whole genome shotgun (WGS) entry which is preliminary data.</text>
</comment>